<keyword evidence="2" id="KW-1185">Reference proteome</keyword>
<evidence type="ECO:0000313" key="1">
    <source>
        <dbReference type="EMBL" id="OJD09468.1"/>
    </source>
</evidence>
<dbReference type="OrthoDB" id="4188854at2759"/>
<dbReference type="Proteomes" id="UP000182235">
    <property type="component" value="Unassembled WGS sequence"/>
</dbReference>
<gene>
    <name evidence="1" type="ORF">AJ78_09057</name>
</gene>
<proteinExistence type="predicted"/>
<sequence length="108" mass="12638">MAAEHAAEPAKLHVCNTLLDQSLRTLNQWREQAEERNRELFIEHENAMNCNTAAFATVLQSMTLKYHAKQPRQTYTLLTCRVQQHTVVDIEQTRRADRLQDTLSREIF</sequence>
<comment type="caution">
    <text evidence="1">The sequence shown here is derived from an EMBL/GenBank/DDBJ whole genome shotgun (WGS) entry which is preliminary data.</text>
</comment>
<reference evidence="1 2" key="1">
    <citation type="submission" date="2015-07" db="EMBL/GenBank/DDBJ databases">
        <title>Emmonsia species relationships and genome sequence.</title>
        <authorList>
            <consortium name="The Broad Institute Genomics Platform"/>
            <person name="Cuomo C.A."/>
            <person name="Munoz J.F."/>
            <person name="Imamovic A."/>
            <person name="Priest M.E."/>
            <person name="Young S."/>
            <person name="Clay O.K."/>
            <person name="McEwen J.G."/>
        </authorList>
    </citation>
    <scope>NUCLEOTIDE SEQUENCE [LARGE SCALE GENOMIC DNA]</scope>
    <source>
        <strain evidence="1 2">UAMH 9510</strain>
    </source>
</reference>
<evidence type="ECO:0000313" key="2">
    <source>
        <dbReference type="Proteomes" id="UP000182235"/>
    </source>
</evidence>
<dbReference type="VEuPathDB" id="FungiDB:AJ78_09057"/>
<dbReference type="AlphaFoldDB" id="A0A1J9Q0I8"/>
<accession>A0A1J9Q0I8</accession>
<dbReference type="EMBL" id="LGRN01001452">
    <property type="protein sequence ID" value="OJD09468.1"/>
    <property type="molecule type" value="Genomic_DNA"/>
</dbReference>
<organism evidence="1 2">
    <name type="scientific">Emergomyces pasteurianus Ep9510</name>
    <dbReference type="NCBI Taxonomy" id="1447872"/>
    <lineage>
        <taxon>Eukaryota</taxon>
        <taxon>Fungi</taxon>
        <taxon>Dikarya</taxon>
        <taxon>Ascomycota</taxon>
        <taxon>Pezizomycotina</taxon>
        <taxon>Eurotiomycetes</taxon>
        <taxon>Eurotiomycetidae</taxon>
        <taxon>Onygenales</taxon>
        <taxon>Ajellomycetaceae</taxon>
        <taxon>Emergomyces</taxon>
    </lineage>
</organism>
<protein>
    <submittedName>
        <fullName evidence="1">Uncharacterized protein</fullName>
    </submittedName>
</protein>
<name>A0A1J9Q0I8_9EURO</name>